<protein>
    <submittedName>
        <fullName evidence="3">C2 domain-containing protein</fullName>
    </submittedName>
</protein>
<feature type="region of interest" description="Disordered" evidence="1">
    <location>
        <begin position="225"/>
        <end position="290"/>
    </location>
</feature>
<keyword evidence="4" id="KW-1185">Reference proteome</keyword>
<organism evidence="3 4">
    <name type="scientific">Caenorhabditis japonica</name>
    <dbReference type="NCBI Taxonomy" id="281687"/>
    <lineage>
        <taxon>Eukaryota</taxon>
        <taxon>Metazoa</taxon>
        <taxon>Ecdysozoa</taxon>
        <taxon>Nematoda</taxon>
        <taxon>Chromadorea</taxon>
        <taxon>Rhabditida</taxon>
        <taxon>Rhabditina</taxon>
        <taxon>Rhabditomorpha</taxon>
        <taxon>Rhabditoidea</taxon>
        <taxon>Rhabditidae</taxon>
        <taxon>Peloderinae</taxon>
        <taxon>Caenorhabditis</taxon>
    </lineage>
</organism>
<feature type="compositionally biased region" description="Polar residues" evidence="1">
    <location>
        <begin position="275"/>
        <end position="285"/>
    </location>
</feature>
<dbReference type="CDD" id="cd00030">
    <property type="entry name" value="C2"/>
    <property type="match status" value="1"/>
</dbReference>
<feature type="compositionally biased region" description="Polar residues" evidence="1">
    <location>
        <begin position="504"/>
        <end position="515"/>
    </location>
</feature>
<evidence type="ECO:0000313" key="3">
    <source>
        <dbReference type="EnsemblMetazoa" id="CJA15936b.1"/>
    </source>
</evidence>
<sequence>MRPRNAPIYVRSLAENGPKKEDFGTLFILRLQQNTDIIIDPFAEVQLEKVIKELSFIRIQLDDVIIPSANSQIQKLCNSRQLYGFQLEYSFPCLDAVSKALKATVRIPEKFMTATKIEFKHKRVVLLSMHEDQIEHWKKSRLLIHLLVQMSVNGKHTTRPLAKCSIPLHEIIIAPYMIYRDFDFVGPDFEATALIRIDLGSRVKSLMERLEVLRGDRSLENTFVVTDRHHDPAGRRTRSRSSSRCRAHSSATSRDDVTISERENLRPVDVRRPHSSTSSLPNNSAAPIRRFQDPRVPTTANLTRDRTTSSLSSLGSDSVFIRPESLSRQPRVQEVEEPIHRKVSNSLGASTVGNIVDEISYGGKYYVQLTCHEATGLPPVPDENGLISAPSTFISVGGREGELRSPVVPNTRVPRWEFTARFAISSERRNLMIRVNHRGFSGDIPLGFVSIPLPVVTTRKAVFEMADVTQMNRFTSDVPMLTISLERIHNIDDPEDVRRRTSSRIMSARSTQSSPLIPHHYPPSRAESPLITESSEAIKGRMHRCMAELESMLMGINM</sequence>
<feature type="domain" description="C2" evidence="2">
    <location>
        <begin position="346"/>
        <end position="466"/>
    </location>
</feature>
<dbReference type="SUPFAM" id="SSF49562">
    <property type="entry name" value="C2 domain (Calcium/lipid-binding domain, CaLB)"/>
    <property type="match status" value="1"/>
</dbReference>
<dbReference type="AlphaFoldDB" id="A0A8R1DZP1"/>
<dbReference type="InterPro" id="IPR035892">
    <property type="entry name" value="C2_domain_sf"/>
</dbReference>
<dbReference type="PROSITE" id="PS50004">
    <property type="entry name" value="C2"/>
    <property type="match status" value="1"/>
</dbReference>
<feature type="compositionally biased region" description="Basic residues" evidence="1">
    <location>
        <begin position="235"/>
        <end position="247"/>
    </location>
</feature>
<feature type="region of interest" description="Disordered" evidence="1">
    <location>
        <begin position="504"/>
        <end position="529"/>
    </location>
</feature>
<reference evidence="4" key="1">
    <citation type="submission" date="2010-08" db="EMBL/GenBank/DDBJ databases">
        <authorList>
            <consortium name="Caenorhabditis japonica Sequencing Consortium"/>
            <person name="Wilson R.K."/>
        </authorList>
    </citation>
    <scope>NUCLEOTIDE SEQUENCE [LARGE SCALE GENOMIC DNA]</scope>
    <source>
        <strain evidence="4">DF5081</strain>
    </source>
</reference>
<evidence type="ECO:0000313" key="4">
    <source>
        <dbReference type="Proteomes" id="UP000005237"/>
    </source>
</evidence>
<dbReference type="InterPro" id="IPR000008">
    <property type="entry name" value="C2_dom"/>
</dbReference>
<proteinExistence type="predicted"/>
<evidence type="ECO:0000256" key="1">
    <source>
        <dbReference type="SAM" id="MobiDB-lite"/>
    </source>
</evidence>
<accession>A0A8R1DZP1</accession>
<dbReference type="Gene3D" id="2.60.40.150">
    <property type="entry name" value="C2 domain"/>
    <property type="match status" value="1"/>
</dbReference>
<evidence type="ECO:0000259" key="2">
    <source>
        <dbReference type="PROSITE" id="PS50004"/>
    </source>
</evidence>
<reference evidence="3" key="2">
    <citation type="submission" date="2022-06" db="UniProtKB">
        <authorList>
            <consortium name="EnsemblMetazoa"/>
        </authorList>
    </citation>
    <scope>IDENTIFICATION</scope>
    <source>
        <strain evidence="3">DF5081</strain>
    </source>
</reference>
<dbReference type="EnsemblMetazoa" id="CJA15936b.1">
    <property type="protein sequence ID" value="CJA15936b.1"/>
    <property type="gene ID" value="WBGene00135140"/>
</dbReference>
<feature type="compositionally biased region" description="Basic and acidic residues" evidence="1">
    <location>
        <begin position="253"/>
        <end position="272"/>
    </location>
</feature>
<name>A0A8R1DZP1_CAEJA</name>
<dbReference type="Pfam" id="PF00168">
    <property type="entry name" value="C2"/>
    <property type="match status" value="1"/>
</dbReference>
<dbReference type="Proteomes" id="UP000005237">
    <property type="component" value="Unassembled WGS sequence"/>
</dbReference>